<dbReference type="InterPro" id="IPR001895">
    <property type="entry name" value="RASGEF_cat_dom"/>
</dbReference>
<dbReference type="SMART" id="SM00229">
    <property type="entry name" value="RasGEFN"/>
    <property type="match status" value="1"/>
</dbReference>
<sequence>MATSASQAHRQPRSSISQYQPSSQPRPQSVQAGHDVSVGPATHVQAIHAFDPAALPSTSAAAASNMYLCFKAGEIIKVWSRDEKGWWDGEVTRGEEDAGKGPRRGWFPSNYVRPVQVDANTGPSEKVAPPAERPMSRQASAASVHSFTTHESHASHHSRPSHLSRSASTATSISQYRQQPVPTLSSLPSTFQSILHPVVQSLRLLTESIENNHTTHFQPSTAVVISAIRTALEQTDCLSKTSPTLERYPQLAKERKIVLVELSKLVACARLASGVEMPDLPVEPGMELELLEQTADSVMTAVLRVMGMAVDLGVEAKPGVGEADETVRMLVGNSAPERSSSSVQQHGRQHSDSADRFPTVAPDEERTARWSARVRSPPPPNPRMQETFRQKSSSTELRYSKRASSPPPPMPPSAGMRSIHSNSSRSSDADRNGPLSATPTQRSSSGSGPSSPVSSKGMVFPKQLAQAHLTRIHGSIDSTFSQATASSDGSANNLSSSANGQLPQHVRAQSLETVEDMLAAINKAEDALYSIIAAFIGQIHSHSPTAHPSAHAGLVQMTKRTIDTIRDILTVTETLGRTLASPADEAWENEDERNEKENEVERLKEAKDGMYDLASRLVDAAENLADAPFRLAEQVGGFDGKERERRVAEVLANYEADREDLIRVASEGLKHGSQCAGVVRYCLMPGSQTPGRIRAASTPKQGKETPSVEVHLNSDDEAQEEGGTRRKEKVGTRGVHTLSGLHRRVESLGHARKGWVVGEQGMLGVPFGFPGDAGGMGGGGGWDGNEDGSKDDADEDGESTGVQLAVQDAEEEGVEEMGDAKEEDLTTRHFGLGYGLQVPKRPGLSQVHSSPLLSTPFKSRPTGSPHSDAGSQELTPIPRSSSWSRSRATSLSSPAPPRFAHRSPSRSADLDKFTSDLAGSLGQSQFPSRSTSAASTRDGDTYQSSISGTTRSTADLASRNSAYTMASFTTNSARSSYMGSDAARSSGVSALEQAAPQTPVTGQDDSPLLGYLRAEASLNGSNFPRLGELRNDDSGHGQVLDLDKTPMKPLRPVPHRFPTSPIPIPTAAADIRFWVVAHDYDPREIGFNTEGGMIAASLKVLIEKMTPHDGPVDHAFAAMFWDTFRLFTSPAAMVDEVLWRYQCSPPAQMGQMDDRERAMWMERKVVPTRLRCCNFLKVWLEAEWRRRDGEDEEVLSRLMSWNEGRMASEDMPAMGLRLARLIRQRMSETATSEEYVRSSSRASSRSSILSNGPYSAQVADFDGHGRSKRDSGRATNKSISSLRGLRRSVSFDRLRQATNSTSSLVSSNGFAHPAVPYSPISPSSPVGLPPTPIISKSLHSQLQKTIGLGKHVPPPIKTGGIGHYSTDSLGNPFSPTGPSPIPPTPSVPLSDFDPLELARQLTIMESALFRQLDPVDLLLSGKKGSGPGRIQVDELKQLSTLSNQITGFVADGVLGEADTKKRAGLLKFWIKVADRCFMLQNFSSLFSVLAGLNSSTILRLKKTWDVLNQKYKVLLDRLNGVIEHTRNHLAYRGKLREAKGPVLPFLGLILTDITFTCDGNPNLRPSLLQEGLMLINVDKYVKLGKIASDFRRYQEPFNFHEIEAVQAYLRRALAERGSGSLDALYRKSLMLEPRKGTEKINSGIDRPGWLGGKV</sequence>
<dbReference type="Pfam" id="PF07653">
    <property type="entry name" value="SH3_2"/>
    <property type="match status" value="1"/>
</dbReference>
<dbReference type="PROSITE" id="PS50212">
    <property type="entry name" value="RASGEF_NTER"/>
    <property type="match status" value="1"/>
</dbReference>
<feature type="compositionally biased region" description="Low complexity" evidence="6">
    <location>
        <begin position="443"/>
        <end position="455"/>
    </location>
</feature>
<feature type="compositionally biased region" description="Gly residues" evidence="6">
    <location>
        <begin position="771"/>
        <end position="783"/>
    </location>
</feature>
<dbReference type="SUPFAM" id="SSF50044">
    <property type="entry name" value="SH3-domain"/>
    <property type="match status" value="1"/>
</dbReference>
<reference evidence="10" key="1">
    <citation type="journal article" date="2022" name="G3 (Bethesda)">
        <title>High quality genome of the basidiomycete yeast Dioszegia hungarica PDD-24b-2 isolated from cloud water.</title>
        <authorList>
            <person name="Jarrige D."/>
            <person name="Haridas S."/>
            <person name="Bleykasten-Grosshans C."/>
            <person name="Joly M."/>
            <person name="Nadalig T."/>
            <person name="Sancelme M."/>
            <person name="Vuilleumier S."/>
            <person name="Grigoriev I.V."/>
            <person name="Amato P."/>
            <person name="Bringel F."/>
        </authorList>
    </citation>
    <scope>NUCLEOTIDE SEQUENCE</scope>
    <source>
        <strain evidence="10">PDD-24b-2</strain>
    </source>
</reference>
<dbReference type="GO" id="GO:0007265">
    <property type="term" value="P:Ras protein signal transduction"/>
    <property type="evidence" value="ECO:0007669"/>
    <property type="project" value="TreeGrafter"/>
</dbReference>
<dbReference type="InterPro" id="IPR023578">
    <property type="entry name" value="Ras_GEF_dom_sf"/>
</dbReference>
<feature type="coiled-coil region" evidence="5">
    <location>
        <begin position="586"/>
        <end position="613"/>
    </location>
</feature>
<evidence type="ECO:0000259" key="8">
    <source>
        <dbReference type="PROSITE" id="PS50009"/>
    </source>
</evidence>
<feature type="region of interest" description="Disordered" evidence="6">
    <location>
        <begin position="334"/>
        <end position="457"/>
    </location>
</feature>
<dbReference type="PANTHER" id="PTHR23113">
    <property type="entry name" value="GUANINE NUCLEOTIDE EXCHANGE FACTOR"/>
    <property type="match status" value="1"/>
</dbReference>
<feature type="region of interest" description="Disordered" evidence="6">
    <location>
        <begin position="690"/>
        <end position="733"/>
    </location>
</feature>
<feature type="compositionally biased region" description="Low complexity" evidence="6">
    <location>
        <begin position="485"/>
        <end position="499"/>
    </location>
</feature>
<feature type="region of interest" description="Disordered" evidence="6">
    <location>
        <begin position="841"/>
        <end position="954"/>
    </location>
</feature>
<feature type="compositionally biased region" description="Low complexity" evidence="6">
    <location>
        <begin position="1237"/>
        <end position="1247"/>
    </location>
</feature>
<feature type="region of interest" description="Disordered" evidence="6">
    <location>
        <begin position="1230"/>
        <end position="1281"/>
    </location>
</feature>
<dbReference type="Gene3D" id="1.20.870.10">
    <property type="entry name" value="Son of sevenless (SoS) protein Chain: S domain 1"/>
    <property type="match status" value="1"/>
</dbReference>
<dbReference type="CDD" id="cd00155">
    <property type="entry name" value="RasGEF"/>
    <property type="match status" value="1"/>
</dbReference>
<organism evidence="10 11">
    <name type="scientific">Dioszegia hungarica</name>
    <dbReference type="NCBI Taxonomy" id="4972"/>
    <lineage>
        <taxon>Eukaryota</taxon>
        <taxon>Fungi</taxon>
        <taxon>Dikarya</taxon>
        <taxon>Basidiomycota</taxon>
        <taxon>Agaricomycotina</taxon>
        <taxon>Tremellomycetes</taxon>
        <taxon>Tremellales</taxon>
        <taxon>Bulleribasidiaceae</taxon>
        <taxon>Dioszegia</taxon>
    </lineage>
</organism>
<name>A0AA38H620_9TREE</name>
<feature type="region of interest" description="Disordered" evidence="6">
    <location>
        <begin position="481"/>
        <end position="502"/>
    </location>
</feature>
<dbReference type="PANTHER" id="PTHR23113:SF354">
    <property type="entry name" value="BUD SITE SELECTION PROTEIN 5"/>
    <property type="match status" value="1"/>
</dbReference>
<dbReference type="Pfam" id="PF00618">
    <property type="entry name" value="RasGEF_N"/>
    <property type="match status" value="1"/>
</dbReference>
<keyword evidence="2 3" id="KW-0344">Guanine-nucleotide releasing factor</keyword>
<dbReference type="EMBL" id="JAKWFO010000005">
    <property type="protein sequence ID" value="KAI9635192.1"/>
    <property type="molecule type" value="Genomic_DNA"/>
</dbReference>
<accession>A0AA38H620</accession>
<dbReference type="InterPro" id="IPR056685">
    <property type="entry name" value="DUF7783"/>
</dbReference>
<feature type="region of interest" description="Disordered" evidence="6">
    <location>
        <begin position="1"/>
        <end position="34"/>
    </location>
</feature>
<evidence type="ECO:0000256" key="4">
    <source>
        <dbReference type="PROSITE-ProRule" id="PRU00192"/>
    </source>
</evidence>
<dbReference type="InterPro" id="IPR000651">
    <property type="entry name" value="Ras-like_Gua-exchang_fac_N"/>
</dbReference>
<dbReference type="SMART" id="SM00326">
    <property type="entry name" value="SH3"/>
    <property type="match status" value="1"/>
</dbReference>
<feature type="compositionally biased region" description="Polar residues" evidence="6">
    <location>
        <begin position="336"/>
        <end position="346"/>
    </location>
</feature>
<dbReference type="SUPFAM" id="SSF48366">
    <property type="entry name" value="Ras GEF"/>
    <property type="match status" value="1"/>
</dbReference>
<feature type="domain" description="SH3" evidence="7">
    <location>
        <begin position="39"/>
        <end position="117"/>
    </location>
</feature>
<feature type="compositionally biased region" description="Basic and acidic residues" evidence="6">
    <location>
        <begin position="722"/>
        <end position="731"/>
    </location>
</feature>
<evidence type="ECO:0000313" key="10">
    <source>
        <dbReference type="EMBL" id="KAI9635192.1"/>
    </source>
</evidence>
<dbReference type="PROSITE" id="PS50009">
    <property type="entry name" value="RASGEF_CAT"/>
    <property type="match status" value="1"/>
</dbReference>
<dbReference type="Gene3D" id="1.10.840.10">
    <property type="entry name" value="Ras guanine-nucleotide exchange factors catalytic domain"/>
    <property type="match status" value="1"/>
</dbReference>
<dbReference type="InterPro" id="IPR001452">
    <property type="entry name" value="SH3_domain"/>
</dbReference>
<feature type="region of interest" description="Disordered" evidence="6">
    <location>
        <begin position="768"/>
        <end position="802"/>
    </location>
</feature>
<keyword evidence="11" id="KW-1185">Reference proteome</keyword>
<keyword evidence="1 4" id="KW-0728">SH3 domain</keyword>
<dbReference type="GeneID" id="77731857"/>
<protein>
    <recommendedName>
        <fullName evidence="12">Ras GEF</fullName>
    </recommendedName>
</protein>
<feature type="compositionally biased region" description="Low complexity" evidence="6">
    <location>
        <begin position="878"/>
        <end position="893"/>
    </location>
</feature>
<dbReference type="InterPro" id="IPR008937">
    <property type="entry name" value="Ras-like_GEF"/>
</dbReference>
<evidence type="ECO:0008006" key="12">
    <source>
        <dbReference type="Google" id="ProtNLM"/>
    </source>
</evidence>
<dbReference type="Pfam" id="PF25006">
    <property type="entry name" value="DUF7783"/>
    <property type="match status" value="1"/>
</dbReference>
<feature type="compositionally biased region" description="Polar residues" evidence="6">
    <location>
        <begin position="995"/>
        <end position="1004"/>
    </location>
</feature>
<dbReference type="CDD" id="cd06224">
    <property type="entry name" value="REM"/>
    <property type="match status" value="1"/>
</dbReference>
<dbReference type="RefSeq" id="XP_052944969.1">
    <property type="nucleotide sequence ID" value="XM_053092652.1"/>
</dbReference>
<feature type="compositionally biased region" description="Pro residues" evidence="6">
    <location>
        <begin position="1375"/>
        <end position="1384"/>
    </location>
</feature>
<feature type="compositionally biased region" description="Polar residues" evidence="6">
    <location>
        <begin position="846"/>
        <end position="874"/>
    </location>
</feature>
<feature type="domain" description="N-terminal Ras-GEF" evidence="9">
    <location>
        <begin position="1089"/>
        <end position="1226"/>
    </location>
</feature>
<dbReference type="InterPro" id="IPR036028">
    <property type="entry name" value="SH3-like_dom_sf"/>
</dbReference>
<evidence type="ECO:0000256" key="1">
    <source>
        <dbReference type="ARBA" id="ARBA00022443"/>
    </source>
</evidence>
<keyword evidence="5" id="KW-0175">Coiled coil</keyword>
<feature type="compositionally biased region" description="Basic and acidic residues" evidence="6">
    <location>
        <begin position="1261"/>
        <end position="1272"/>
    </location>
</feature>
<dbReference type="Gene3D" id="2.30.30.40">
    <property type="entry name" value="SH3 Domains"/>
    <property type="match status" value="1"/>
</dbReference>
<feature type="region of interest" description="Disordered" evidence="6">
    <location>
        <begin position="1348"/>
        <end position="1384"/>
    </location>
</feature>
<evidence type="ECO:0000256" key="5">
    <source>
        <dbReference type="SAM" id="Coils"/>
    </source>
</evidence>
<dbReference type="SMART" id="SM00147">
    <property type="entry name" value="RasGEF"/>
    <property type="match status" value="1"/>
</dbReference>
<evidence type="ECO:0000313" key="11">
    <source>
        <dbReference type="Proteomes" id="UP001164286"/>
    </source>
</evidence>
<gene>
    <name evidence="10" type="ORF">MKK02DRAFT_43873</name>
</gene>
<evidence type="ECO:0000256" key="6">
    <source>
        <dbReference type="SAM" id="MobiDB-lite"/>
    </source>
</evidence>
<dbReference type="GO" id="GO:0005886">
    <property type="term" value="C:plasma membrane"/>
    <property type="evidence" value="ECO:0007669"/>
    <property type="project" value="TreeGrafter"/>
</dbReference>
<dbReference type="InterPro" id="IPR036964">
    <property type="entry name" value="RASGEF_cat_dom_sf"/>
</dbReference>
<feature type="region of interest" description="Disordered" evidence="6">
    <location>
        <begin position="114"/>
        <end position="181"/>
    </location>
</feature>
<comment type="caution">
    <text evidence="10">The sequence shown here is derived from an EMBL/GenBank/DDBJ whole genome shotgun (WGS) entry which is preliminary data.</text>
</comment>
<evidence type="ECO:0000256" key="3">
    <source>
        <dbReference type="PROSITE-ProRule" id="PRU00168"/>
    </source>
</evidence>
<dbReference type="GO" id="GO:0005085">
    <property type="term" value="F:guanyl-nucleotide exchange factor activity"/>
    <property type="evidence" value="ECO:0007669"/>
    <property type="project" value="UniProtKB-KW"/>
</dbReference>
<evidence type="ECO:0000256" key="2">
    <source>
        <dbReference type="ARBA" id="ARBA00022658"/>
    </source>
</evidence>
<feature type="compositionally biased region" description="Polar residues" evidence="6">
    <location>
        <begin position="169"/>
        <end position="181"/>
    </location>
</feature>
<feature type="compositionally biased region" description="Polar residues" evidence="6">
    <location>
        <begin position="137"/>
        <end position="147"/>
    </location>
</feature>
<dbReference type="PROSITE" id="PS50002">
    <property type="entry name" value="SH3"/>
    <property type="match status" value="1"/>
</dbReference>
<feature type="compositionally biased region" description="Low complexity" evidence="6">
    <location>
        <begin position="13"/>
        <end position="31"/>
    </location>
</feature>
<dbReference type="Pfam" id="PF00617">
    <property type="entry name" value="RasGEF"/>
    <property type="match status" value="1"/>
</dbReference>
<feature type="region of interest" description="Disordered" evidence="6">
    <location>
        <begin position="988"/>
        <end position="1007"/>
    </location>
</feature>
<dbReference type="Proteomes" id="UP001164286">
    <property type="component" value="Unassembled WGS sequence"/>
</dbReference>
<feature type="compositionally biased region" description="Polar residues" evidence="6">
    <location>
        <begin position="921"/>
        <end position="954"/>
    </location>
</feature>
<proteinExistence type="predicted"/>
<evidence type="ECO:0000259" key="7">
    <source>
        <dbReference type="PROSITE" id="PS50002"/>
    </source>
</evidence>
<feature type="domain" description="Ras-GEF" evidence="8">
    <location>
        <begin position="1393"/>
        <end position="1634"/>
    </location>
</feature>
<evidence type="ECO:0000259" key="9">
    <source>
        <dbReference type="PROSITE" id="PS50212"/>
    </source>
</evidence>